<evidence type="ECO:0000313" key="2">
    <source>
        <dbReference type="Proteomes" id="UP000446866"/>
    </source>
</evidence>
<dbReference type="InterPro" id="IPR025324">
    <property type="entry name" value="DUF4230"/>
</dbReference>
<name>A0A845QJY8_9FIRM</name>
<gene>
    <name evidence="1" type="ORF">D0435_12285</name>
</gene>
<dbReference type="EMBL" id="QXWK01000024">
    <property type="protein sequence ID" value="NBH62430.1"/>
    <property type="molecule type" value="Genomic_DNA"/>
</dbReference>
<dbReference type="Pfam" id="PF14014">
    <property type="entry name" value="DUF4230"/>
    <property type="match status" value="1"/>
</dbReference>
<dbReference type="RefSeq" id="WP_160202714.1">
    <property type="nucleotide sequence ID" value="NZ_QXWK01000024.1"/>
</dbReference>
<dbReference type="Proteomes" id="UP000446866">
    <property type="component" value="Unassembled WGS sequence"/>
</dbReference>
<reference evidence="1 2" key="1">
    <citation type="submission" date="2018-08" db="EMBL/GenBank/DDBJ databases">
        <title>Murine metabolic-syndrome-specific gut microbial biobank.</title>
        <authorList>
            <person name="Liu C."/>
        </authorList>
    </citation>
    <scope>NUCLEOTIDE SEQUENCE [LARGE SCALE GENOMIC DNA]</scope>
    <source>
        <strain evidence="1 2">28</strain>
    </source>
</reference>
<comment type="caution">
    <text evidence="1">The sequence shown here is derived from an EMBL/GenBank/DDBJ whole genome shotgun (WGS) entry which is preliminary data.</text>
</comment>
<organism evidence="1 2">
    <name type="scientific">Anaerotruncus colihominis</name>
    <dbReference type="NCBI Taxonomy" id="169435"/>
    <lineage>
        <taxon>Bacteria</taxon>
        <taxon>Bacillati</taxon>
        <taxon>Bacillota</taxon>
        <taxon>Clostridia</taxon>
        <taxon>Eubacteriales</taxon>
        <taxon>Oscillospiraceae</taxon>
        <taxon>Anaerotruncus</taxon>
    </lineage>
</organism>
<sequence>MKKAKQIGVIALFLAAVCLICFFFGRSVGKSAGVSEIDAVVLENKLTEISELATITYSYTNMAEFENSKDFYGIKLPFTTKGFIITYDGEIKAGVNLSNAEISVSGQKISITLPEAEILSHQIEEDSLEVFDETTSIFNPLKVTDYNSFNKDQKAEMEKKATAKGLLTEAKKKAVDTVKGFILQLIPEDWTVEVV</sequence>
<accession>A0A845QJY8</accession>
<dbReference type="AlphaFoldDB" id="A0A845QJY8"/>
<proteinExistence type="predicted"/>
<protein>
    <submittedName>
        <fullName evidence="1">DUF4230 domain-containing protein</fullName>
    </submittedName>
</protein>
<keyword evidence="2" id="KW-1185">Reference proteome</keyword>
<evidence type="ECO:0000313" key="1">
    <source>
        <dbReference type="EMBL" id="NBH62430.1"/>
    </source>
</evidence>